<keyword evidence="2" id="KW-1185">Reference proteome</keyword>
<dbReference type="SUPFAM" id="SSF56112">
    <property type="entry name" value="Protein kinase-like (PK-like)"/>
    <property type="match status" value="1"/>
</dbReference>
<organism evidence="2">
    <name type="scientific">Arabidopsis lyrata subsp. lyrata</name>
    <name type="common">Lyre-leaved rock-cress</name>
    <dbReference type="NCBI Taxonomy" id="81972"/>
    <lineage>
        <taxon>Eukaryota</taxon>
        <taxon>Viridiplantae</taxon>
        <taxon>Streptophyta</taxon>
        <taxon>Embryophyta</taxon>
        <taxon>Tracheophyta</taxon>
        <taxon>Spermatophyta</taxon>
        <taxon>Magnoliopsida</taxon>
        <taxon>eudicotyledons</taxon>
        <taxon>Gunneridae</taxon>
        <taxon>Pentapetalae</taxon>
        <taxon>rosids</taxon>
        <taxon>malvids</taxon>
        <taxon>Brassicales</taxon>
        <taxon>Brassicaceae</taxon>
        <taxon>Camelineae</taxon>
        <taxon>Arabidopsis</taxon>
    </lineage>
</organism>
<dbReference type="EMBL" id="GL348717">
    <property type="protein sequence ID" value="EFH51797.1"/>
    <property type="molecule type" value="Genomic_DNA"/>
</dbReference>
<dbReference type="HOGENOM" id="CLU_2270606_0_0_1"/>
<accession>D7LP37</accession>
<name>D7LP37_ARALL</name>
<dbReference type="Gramene" id="Al_scaffold_0005_922">
    <property type="protein sequence ID" value="Al_scaffold_0005_922"/>
    <property type="gene ID" value="Al_scaffold_0005_922"/>
</dbReference>
<dbReference type="STRING" id="81972.D7LP37"/>
<sequence>GYAIDGNKCLIWTKDVLNLHQLDANKSEGSTFYLRVAASNISSQTSDEEKNHRMDIFGGEDDDGDQIELRLSEILVATNNFSDENKLGEGGFGSVYKVCLTVW</sequence>
<feature type="non-terminal residue" evidence="1">
    <location>
        <position position="1"/>
    </location>
</feature>
<evidence type="ECO:0000313" key="2">
    <source>
        <dbReference type="Proteomes" id="UP000008694"/>
    </source>
</evidence>
<dbReference type="InterPro" id="IPR011009">
    <property type="entry name" value="Kinase-like_dom_sf"/>
</dbReference>
<evidence type="ECO:0000313" key="1">
    <source>
        <dbReference type="EMBL" id="EFH51797.1"/>
    </source>
</evidence>
<dbReference type="Proteomes" id="UP000008694">
    <property type="component" value="Unassembled WGS sequence"/>
</dbReference>
<gene>
    <name evidence="1" type="ORF">ARALYDRAFT_664887</name>
</gene>
<proteinExistence type="predicted"/>
<dbReference type="AlphaFoldDB" id="D7LP37"/>
<protein>
    <submittedName>
        <fullName evidence="1">Predicted protein</fullName>
    </submittedName>
</protein>
<reference evidence="2" key="1">
    <citation type="journal article" date="2011" name="Nat. Genet.">
        <title>The Arabidopsis lyrata genome sequence and the basis of rapid genome size change.</title>
        <authorList>
            <person name="Hu T.T."/>
            <person name="Pattyn P."/>
            <person name="Bakker E.G."/>
            <person name="Cao J."/>
            <person name="Cheng J.-F."/>
            <person name="Clark R.M."/>
            <person name="Fahlgren N."/>
            <person name="Fawcett J.A."/>
            <person name="Grimwood J."/>
            <person name="Gundlach H."/>
            <person name="Haberer G."/>
            <person name="Hollister J.D."/>
            <person name="Ossowski S."/>
            <person name="Ottilar R.P."/>
            <person name="Salamov A.A."/>
            <person name="Schneeberger K."/>
            <person name="Spannagl M."/>
            <person name="Wang X."/>
            <person name="Yang L."/>
            <person name="Nasrallah M.E."/>
            <person name="Bergelson J."/>
            <person name="Carrington J.C."/>
            <person name="Gaut B.S."/>
            <person name="Schmutz J."/>
            <person name="Mayer K.F.X."/>
            <person name="Van de Peer Y."/>
            <person name="Grigoriev I.V."/>
            <person name="Nordborg M."/>
            <person name="Weigel D."/>
            <person name="Guo Y.-L."/>
        </authorList>
    </citation>
    <scope>NUCLEOTIDE SEQUENCE [LARGE SCALE GENOMIC DNA]</scope>
    <source>
        <strain evidence="2">cv. MN47</strain>
    </source>
</reference>
<dbReference type="Gene3D" id="3.30.200.20">
    <property type="entry name" value="Phosphorylase Kinase, domain 1"/>
    <property type="match status" value="1"/>
</dbReference>